<protein>
    <submittedName>
        <fullName evidence="4">TatD family hydrolase</fullName>
    </submittedName>
</protein>
<evidence type="ECO:0000313" key="4">
    <source>
        <dbReference type="EMBL" id="MBD7968671.1"/>
    </source>
</evidence>
<dbReference type="Pfam" id="PF01026">
    <property type="entry name" value="TatD_DNase"/>
    <property type="match status" value="1"/>
</dbReference>
<keyword evidence="2" id="KW-0479">Metal-binding</keyword>
<dbReference type="PANTHER" id="PTHR46317:SF1">
    <property type="entry name" value="HYDROLASE, TATD FAMILY"/>
    <property type="match status" value="1"/>
</dbReference>
<accession>A0ABR8SYS4</accession>
<dbReference type="PIRSF" id="PIRSF005902">
    <property type="entry name" value="DNase_TatD"/>
    <property type="match status" value="1"/>
</dbReference>
<comment type="similarity">
    <text evidence="1">Belongs to the metallo-dependent hydrolases superfamily. TatD-type hydrolase family.</text>
</comment>
<dbReference type="CDD" id="cd01310">
    <property type="entry name" value="TatD_DNAse"/>
    <property type="match status" value="1"/>
</dbReference>
<evidence type="ECO:0000313" key="5">
    <source>
        <dbReference type="Proteomes" id="UP000608071"/>
    </source>
</evidence>
<sequence length="270" mass="30918">MQQTEDFGCPVIDAHIHLDQYEDDIQPLRLSLAPNGVKSVIAVSTQLASCQKIERAAAAAPELIYPAYGYHPEQSIPSTEQLNELLDWMENHTDSMIAVGEVGLPYYSRMEAEKAGQPFDMDPYISMLEQFIIFAKKHDKPIILHAVYEDADLACDLLEKHQVKKAHFHWFKGSDDTIRRMAENGYYISFTPDLVYEKEIQDLASKYPHNQIMAETDGPWPFEGPFAAHKTHPRMVKDVIRAWCDVTGVKLEIAAELFYKNTKQFYNLYS</sequence>
<reference evidence="4 5" key="1">
    <citation type="submission" date="2020-08" db="EMBL/GenBank/DDBJ databases">
        <title>A Genomic Blueprint of the Chicken Gut Microbiome.</title>
        <authorList>
            <person name="Gilroy R."/>
            <person name="Ravi A."/>
            <person name="Getino M."/>
            <person name="Pursley I."/>
            <person name="Horton D.L."/>
            <person name="Alikhan N.-F."/>
            <person name="Baker D."/>
            <person name="Gharbi K."/>
            <person name="Hall N."/>
            <person name="Watson M."/>
            <person name="Adriaenssens E.M."/>
            <person name="Foster-Nyarko E."/>
            <person name="Jarju S."/>
            <person name="Secka A."/>
            <person name="Antonio M."/>
            <person name="Oren A."/>
            <person name="Chaudhuri R."/>
            <person name="La Ragione R.M."/>
            <person name="Hildebrand F."/>
            <person name="Pallen M.J."/>
        </authorList>
    </citation>
    <scope>NUCLEOTIDE SEQUENCE [LARGE SCALE GENOMIC DNA]</scope>
    <source>
        <strain evidence="4 5">Sa2BVA9</strain>
    </source>
</reference>
<name>A0ABR8SYS4_9BACL</name>
<dbReference type="EMBL" id="JACSQL010000004">
    <property type="protein sequence ID" value="MBD7968671.1"/>
    <property type="molecule type" value="Genomic_DNA"/>
</dbReference>
<dbReference type="PANTHER" id="PTHR46317">
    <property type="entry name" value="HYDROLASE OF PHP SUPERFAMILY-RELATED PROTEIN"/>
    <property type="match status" value="1"/>
</dbReference>
<proteinExistence type="inferred from homology"/>
<organism evidence="4 5">
    <name type="scientific">Paenibacillus gallinarum</name>
    <dbReference type="NCBI Taxonomy" id="2762232"/>
    <lineage>
        <taxon>Bacteria</taxon>
        <taxon>Bacillati</taxon>
        <taxon>Bacillota</taxon>
        <taxon>Bacilli</taxon>
        <taxon>Bacillales</taxon>
        <taxon>Paenibacillaceae</taxon>
        <taxon>Paenibacillus</taxon>
    </lineage>
</organism>
<dbReference type="Proteomes" id="UP000608071">
    <property type="component" value="Unassembled WGS sequence"/>
</dbReference>
<dbReference type="InterPro" id="IPR001130">
    <property type="entry name" value="TatD-like"/>
</dbReference>
<evidence type="ECO:0000256" key="1">
    <source>
        <dbReference type="ARBA" id="ARBA00009275"/>
    </source>
</evidence>
<keyword evidence="5" id="KW-1185">Reference proteome</keyword>
<dbReference type="SUPFAM" id="SSF51556">
    <property type="entry name" value="Metallo-dependent hydrolases"/>
    <property type="match status" value="1"/>
</dbReference>
<evidence type="ECO:0000256" key="3">
    <source>
        <dbReference type="ARBA" id="ARBA00022801"/>
    </source>
</evidence>
<dbReference type="GO" id="GO:0016787">
    <property type="term" value="F:hydrolase activity"/>
    <property type="evidence" value="ECO:0007669"/>
    <property type="project" value="UniProtKB-KW"/>
</dbReference>
<dbReference type="RefSeq" id="WP_191799961.1">
    <property type="nucleotide sequence ID" value="NZ_JACSQL010000004.1"/>
</dbReference>
<gene>
    <name evidence="4" type="ORF">H9647_11415</name>
</gene>
<keyword evidence="3 4" id="KW-0378">Hydrolase</keyword>
<comment type="caution">
    <text evidence="4">The sequence shown here is derived from an EMBL/GenBank/DDBJ whole genome shotgun (WGS) entry which is preliminary data.</text>
</comment>
<dbReference type="InterPro" id="IPR032466">
    <property type="entry name" value="Metal_Hydrolase"/>
</dbReference>
<dbReference type="Gene3D" id="3.20.20.140">
    <property type="entry name" value="Metal-dependent hydrolases"/>
    <property type="match status" value="1"/>
</dbReference>
<evidence type="ECO:0000256" key="2">
    <source>
        <dbReference type="ARBA" id="ARBA00022723"/>
    </source>
</evidence>